<comment type="similarity">
    <text evidence="2 10 11">Belongs to the TonB-dependent receptor family.</text>
</comment>
<sequence>MTTSSIRGFLTNSDAYLFDGLEGLFAYSNIPIQHYERVEILKGPAAALIGGSGYGSTVGGTFNLVPKRAIDTPVRVVSAYATDKALFGTHLDMGERLGENRQWGIRVNATAENGKRYDDARRRLDAMQVALDYRGANVRATLDAGYTRRRSTPMFNHWLLAPGASVPSVPDPDIHPKPSWEVLDVRQRFGVVGGEWDFTPGWTAYARYGKLKESAPTRYYIDQTTIDGEGRYRYASATSMLWDQVNEVGDLGVRGEARIGPTSHRLAFSMVRQRQQLRNLREVSRRLATPVVGTIYEQVDVPDPFADGAPHVPGVDSPAQYLNSVAAADTIGLFQDRLLVTVAARHQSLKKGSYDESRVVPTYAALYKLGGGLSVYGNYAEALTRGDTAPAGARNASAQLAPYISRQHEIGLKWDRGEYGLTLAYFDIRKTSAFLDADNVFKAAGCQRNRGVELEAFGEVAPGTRVLGGVAWIEAKMLKTANGVNDGHRAIGVPQLNVNLGVEHDLAAVPGLTLTGRMIHTGAAYVDLANTQRIGSWRRFDVGARYATRVAGYDVTFLASVNNVLNDHYWTISGRNFISSAAPRTWMLSSTVAF</sequence>
<evidence type="ECO:0000256" key="8">
    <source>
        <dbReference type="ARBA" id="ARBA00023170"/>
    </source>
</evidence>
<gene>
    <name evidence="14" type="ORF">O9570_27635</name>
</gene>
<protein>
    <submittedName>
        <fullName evidence="14">TonB-dependent siderophore receptor</fullName>
    </submittedName>
</protein>
<dbReference type="PANTHER" id="PTHR32552">
    <property type="entry name" value="FERRICHROME IRON RECEPTOR-RELATED"/>
    <property type="match status" value="1"/>
</dbReference>
<evidence type="ECO:0000256" key="2">
    <source>
        <dbReference type="ARBA" id="ARBA00009810"/>
    </source>
</evidence>
<evidence type="ECO:0000256" key="3">
    <source>
        <dbReference type="ARBA" id="ARBA00022448"/>
    </source>
</evidence>
<dbReference type="InterPro" id="IPR039426">
    <property type="entry name" value="TonB-dep_rcpt-like"/>
</dbReference>
<comment type="caution">
    <text evidence="14">The sequence shown here is derived from an EMBL/GenBank/DDBJ whole genome shotgun (WGS) entry which is preliminary data.</text>
</comment>
<dbReference type="PANTHER" id="PTHR32552:SF82">
    <property type="entry name" value="FCUA PROTEIN"/>
    <property type="match status" value="1"/>
</dbReference>
<dbReference type="PROSITE" id="PS52016">
    <property type="entry name" value="TONB_DEPENDENT_REC_3"/>
    <property type="match status" value="1"/>
</dbReference>
<dbReference type="InterPro" id="IPR036942">
    <property type="entry name" value="Beta-barrel_TonB_sf"/>
</dbReference>
<dbReference type="CDD" id="cd01347">
    <property type="entry name" value="ligand_gated_channel"/>
    <property type="match status" value="1"/>
</dbReference>
<dbReference type="InterPro" id="IPR010105">
    <property type="entry name" value="TonB_sidphr_rcpt"/>
</dbReference>
<evidence type="ECO:0000256" key="5">
    <source>
        <dbReference type="ARBA" id="ARBA00022692"/>
    </source>
</evidence>
<keyword evidence="9 10" id="KW-0998">Cell outer membrane</keyword>
<keyword evidence="6 11" id="KW-0798">TonB box</keyword>
<dbReference type="AlphaFoldDB" id="A0A9X3L3K8"/>
<keyword evidence="8 14" id="KW-0675">Receptor</keyword>
<dbReference type="InterPro" id="IPR000531">
    <property type="entry name" value="Beta-barrel_TonB"/>
</dbReference>
<dbReference type="SUPFAM" id="SSF56935">
    <property type="entry name" value="Porins"/>
    <property type="match status" value="1"/>
</dbReference>
<dbReference type="Pfam" id="PF00593">
    <property type="entry name" value="TonB_dep_Rec_b-barrel"/>
    <property type="match status" value="1"/>
</dbReference>
<dbReference type="RefSeq" id="WP_054438074.1">
    <property type="nucleotide sequence ID" value="NZ_CYTI01000004.1"/>
</dbReference>
<dbReference type="GO" id="GO:0038023">
    <property type="term" value="F:signaling receptor activity"/>
    <property type="evidence" value="ECO:0007669"/>
    <property type="project" value="InterPro"/>
</dbReference>
<dbReference type="Proteomes" id="UP001141992">
    <property type="component" value="Unassembled WGS sequence"/>
</dbReference>
<organism evidence="14 15">
    <name type="scientific">Alcaligenes xylosoxydans xylosoxydans</name>
    <name type="common">Achromobacter xylosoxidans</name>
    <dbReference type="NCBI Taxonomy" id="85698"/>
    <lineage>
        <taxon>Bacteria</taxon>
        <taxon>Pseudomonadati</taxon>
        <taxon>Pseudomonadota</taxon>
        <taxon>Betaproteobacteria</taxon>
        <taxon>Burkholderiales</taxon>
        <taxon>Alcaligenaceae</taxon>
        <taxon>Achromobacter</taxon>
    </lineage>
</organism>
<keyword evidence="5 10" id="KW-0812">Transmembrane</keyword>
<feature type="domain" description="TonB-dependent receptor plug" evidence="13">
    <location>
        <begin position="5"/>
        <end position="55"/>
    </location>
</feature>
<evidence type="ECO:0000259" key="13">
    <source>
        <dbReference type="Pfam" id="PF07715"/>
    </source>
</evidence>
<evidence type="ECO:0000259" key="12">
    <source>
        <dbReference type="Pfam" id="PF00593"/>
    </source>
</evidence>
<comment type="subcellular location">
    <subcellularLocation>
        <location evidence="1 10">Cell outer membrane</location>
        <topology evidence="1 10">Multi-pass membrane protein</topology>
    </subcellularLocation>
</comment>
<dbReference type="GO" id="GO:0015344">
    <property type="term" value="F:siderophore uptake transmembrane transporter activity"/>
    <property type="evidence" value="ECO:0007669"/>
    <property type="project" value="TreeGrafter"/>
</dbReference>
<dbReference type="GO" id="GO:0015891">
    <property type="term" value="P:siderophore transport"/>
    <property type="evidence" value="ECO:0007669"/>
    <property type="project" value="InterPro"/>
</dbReference>
<evidence type="ECO:0000256" key="9">
    <source>
        <dbReference type="ARBA" id="ARBA00023237"/>
    </source>
</evidence>
<evidence type="ECO:0000256" key="6">
    <source>
        <dbReference type="ARBA" id="ARBA00023077"/>
    </source>
</evidence>
<dbReference type="InterPro" id="IPR037066">
    <property type="entry name" value="Plug_dom_sf"/>
</dbReference>
<evidence type="ECO:0000256" key="10">
    <source>
        <dbReference type="PROSITE-ProRule" id="PRU01360"/>
    </source>
</evidence>
<dbReference type="Gene3D" id="2.170.130.10">
    <property type="entry name" value="TonB-dependent receptor, plug domain"/>
    <property type="match status" value="1"/>
</dbReference>
<dbReference type="InterPro" id="IPR012910">
    <property type="entry name" value="Plug_dom"/>
</dbReference>
<dbReference type="GO" id="GO:0009279">
    <property type="term" value="C:cell outer membrane"/>
    <property type="evidence" value="ECO:0007669"/>
    <property type="project" value="UniProtKB-SubCell"/>
</dbReference>
<feature type="domain" description="TonB-dependent receptor-like beta-barrel" evidence="12">
    <location>
        <begin position="132"/>
        <end position="564"/>
    </location>
</feature>
<accession>A0A9X3L3K8</accession>
<evidence type="ECO:0000256" key="11">
    <source>
        <dbReference type="RuleBase" id="RU003357"/>
    </source>
</evidence>
<evidence type="ECO:0000256" key="4">
    <source>
        <dbReference type="ARBA" id="ARBA00022452"/>
    </source>
</evidence>
<evidence type="ECO:0000256" key="1">
    <source>
        <dbReference type="ARBA" id="ARBA00004571"/>
    </source>
</evidence>
<dbReference type="Gene3D" id="2.40.170.20">
    <property type="entry name" value="TonB-dependent receptor, beta-barrel domain"/>
    <property type="match status" value="1"/>
</dbReference>
<keyword evidence="4 10" id="KW-1134">Transmembrane beta strand</keyword>
<dbReference type="NCBIfam" id="TIGR01783">
    <property type="entry name" value="TonB-siderophor"/>
    <property type="match status" value="1"/>
</dbReference>
<keyword evidence="3 10" id="KW-0813">Transport</keyword>
<evidence type="ECO:0000313" key="14">
    <source>
        <dbReference type="EMBL" id="MCZ8405253.1"/>
    </source>
</evidence>
<proteinExistence type="inferred from homology"/>
<keyword evidence="7 10" id="KW-0472">Membrane</keyword>
<reference evidence="14" key="1">
    <citation type="submission" date="2022-12" db="EMBL/GenBank/DDBJ databases">
        <authorList>
            <person name="Voronina O.L."/>
            <person name="Kunda M.S."/>
            <person name="Ryzhova N."/>
            <person name="Aksenova E.I."/>
        </authorList>
    </citation>
    <scope>NUCLEOTIDE SEQUENCE</scope>
    <source>
        <strain evidence="14">SCCH136:Ach223948</strain>
    </source>
</reference>
<evidence type="ECO:0000313" key="15">
    <source>
        <dbReference type="Proteomes" id="UP001141992"/>
    </source>
</evidence>
<name>A0A9X3L3K8_ALCXX</name>
<dbReference type="EMBL" id="JAPZVI010000036">
    <property type="protein sequence ID" value="MCZ8405253.1"/>
    <property type="molecule type" value="Genomic_DNA"/>
</dbReference>
<evidence type="ECO:0000256" key="7">
    <source>
        <dbReference type="ARBA" id="ARBA00023136"/>
    </source>
</evidence>
<dbReference type="Pfam" id="PF07715">
    <property type="entry name" value="Plug"/>
    <property type="match status" value="1"/>
</dbReference>